<dbReference type="GO" id="GO:0046872">
    <property type="term" value="F:metal ion binding"/>
    <property type="evidence" value="ECO:0007669"/>
    <property type="project" value="UniProtKB-KW"/>
</dbReference>
<dbReference type="Proteomes" id="UP000500953">
    <property type="component" value="Chromosome"/>
</dbReference>
<dbReference type="InterPro" id="IPR004030">
    <property type="entry name" value="NOS_N"/>
</dbReference>
<keyword evidence="2" id="KW-0479">Metal-binding</keyword>
<dbReference type="AlphaFoldDB" id="A0A6G9ZDK8"/>
<protein>
    <submittedName>
        <fullName evidence="6">Nitric oxide synthase oxygenase</fullName>
    </submittedName>
</protein>
<dbReference type="InterPro" id="IPR044943">
    <property type="entry name" value="NOS_dom_1"/>
</dbReference>
<dbReference type="PANTHER" id="PTHR43410:SF1">
    <property type="entry name" value="NITRIC OXIDE SYNTHASE"/>
    <property type="match status" value="1"/>
</dbReference>
<dbReference type="InterPro" id="IPR044940">
    <property type="entry name" value="NOS_dom_2"/>
</dbReference>
<dbReference type="Gene3D" id="3.90.340.10">
    <property type="entry name" value="Nitric Oxide Synthase, Chain A, domain 1"/>
    <property type="match status" value="1"/>
</dbReference>
<dbReference type="GO" id="GO:0004517">
    <property type="term" value="F:nitric-oxide synthase activity"/>
    <property type="evidence" value="ECO:0007669"/>
    <property type="project" value="InterPro"/>
</dbReference>
<keyword evidence="1" id="KW-0349">Heme</keyword>
<dbReference type="InterPro" id="IPR036119">
    <property type="entry name" value="NOS_N_sf"/>
</dbReference>
<evidence type="ECO:0000313" key="7">
    <source>
        <dbReference type="Proteomes" id="UP000500953"/>
    </source>
</evidence>
<sequence>MIVRDELIRELVRRRRECARFFALPQLAHVGRHRVREALAELDDTGIVTHTSEELVIGARLAWRNSPRCLGRAHWRALHIADARLADTPGGLAQACWAYLQAATNGGAVRVIALIGPPRRLDGIGLQIVNPQLIGYGGYLDATNATVVGDPASIALTAVAQDLGWDATGGRFDLLPLVISDPDGDLSFYPAPEQQVLEVPMAHPDPELRWFTDLGLKWHALHSVSNMTLEIGGMSYPTVFNEWYVSSQIAAMLARRDGVLVTIAERMGLDTSSERTLWRDRALLEINRAVLHSYHDAGVRIVDHHTAARLAVGINPPRCAQPSTTPCRRCLTTPDPALRPAFVSSTSAAATADIAQAVPPRRRQASQPA</sequence>
<evidence type="ECO:0000256" key="4">
    <source>
        <dbReference type="ARBA" id="ARBA00023004"/>
    </source>
</evidence>
<name>A0A6G9ZDK8_9NOCA</name>
<dbReference type="Pfam" id="PF02898">
    <property type="entry name" value="NO_synthase"/>
    <property type="match status" value="1"/>
</dbReference>
<accession>A0A6G9ZDK8</accession>
<dbReference type="Gene3D" id="3.90.440.10">
    <property type="entry name" value="Nitric Oxide Synthase,Heme Domain,Chain A domain 2"/>
    <property type="match status" value="1"/>
</dbReference>
<evidence type="ECO:0000256" key="3">
    <source>
        <dbReference type="ARBA" id="ARBA00023002"/>
    </source>
</evidence>
<dbReference type="InterPro" id="IPR050607">
    <property type="entry name" value="NOS"/>
</dbReference>
<reference evidence="6 7" key="1">
    <citation type="journal article" date="2019" name="ACS Chem. Biol.">
        <title>Identification and Mobilization of a Cryptic Antibiotic Biosynthesis Gene Locus from a Human-Pathogenic Nocardia Isolate.</title>
        <authorList>
            <person name="Herisse M."/>
            <person name="Ishida K."/>
            <person name="Porter J.L."/>
            <person name="Howden B."/>
            <person name="Hertweck C."/>
            <person name="Stinear T.P."/>
            <person name="Pidot S.J."/>
        </authorList>
    </citation>
    <scope>NUCLEOTIDE SEQUENCE [LARGE SCALE GENOMIC DNA]</scope>
    <source>
        <strain evidence="6 7">AUSMDU00012715</strain>
    </source>
</reference>
<dbReference type="Gene3D" id="3.90.1230.10">
    <property type="entry name" value="Nitric Oxide Synthase, Chain A, domain 3"/>
    <property type="match status" value="1"/>
</dbReference>
<dbReference type="EMBL" id="CP046173">
    <property type="protein sequence ID" value="QIS23628.1"/>
    <property type="molecule type" value="Genomic_DNA"/>
</dbReference>
<dbReference type="PANTHER" id="PTHR43410">
    <property type="entry name" value="NITRIC OXIDE SYNTHASE OXYGENASE"/>
    <property type="match status" value="1"/>
</dbReference>
<dbReference type="InterPro" id="IPR044944">
    <property type="entry name" value="NOS_dom_3"/>
</dbReference>
<organism evidence="6 7">
    <name type="scientific">Nocardia terpenica</name>
    <dbReference type="NCBI Taxonomy" id="455432"/>
    <lineage>
        <taxon>Bacteria</taxon>
        <taxon>Bacillati</taxon>
        <taxon>Actinomycetota</taxon>
        <taxon>Actinomycetes</taxon>
        <taxon>Mycobacteriales</taxon>
        <taxon>Nocardiaceae</taxon>
        <taxon>Nocardia</taxon>
    </lineage>
</organism>
<evidence type="ECO:0000256" key="1">
    <source>
        <dbReference type="ARBA" id="ARBA00022617"/>
    </source>
</evidence>
<evidence type="ECO:0000256" key="2">
    <source>
        <dbReference type="ARBA" id="ARBA00022723"/>
    </source>
</evidence>
<dbReference type="SUPFAM" id="SSF56512">
    <property type="entry name" value="Nitric oxide (NO) synthase oxygenase domain"/>
    <property type="match status" value="1"/>
</dbReference>
<keyword evidence="4" id="KW-0408">Iron</keyword>
<gene>
    <name evidence="6" type="ORF">F6W96_40540</name>
</gene>
<feature type="domain" description="Nitric oxide synthase (NOS)" evidence="5">
    <location>
        <begin position="32"/>
        <end position="309"/>
    </location>
</feature>
<evidence type="ECO:0000259" key="5">
    <source>
        <dbReference type="Pfam" id="PF02898"/>
    </source>
</evidence>
<dbReference type="GO" id="GO:0006809">
    <property type="term" value="P:nitric oxide biosynthetic process"/>
    <property type="evidence" value="ECO:0007669"/>
    <property type="project" value="InterPro"/>
</dbReference>
<evidence type="ECO:0000313" key="6">
    <source>
        <dbReference type="EMBL" id="QIS23628.1"/>
    </source>
</evidence>
<proteinExistence type="predicted"/>
<keyword evidence="3" id="KW-0560">Oxidoreductase</keyword>